<dbReference type="PANTHER" id="PTHR43037">
    <property type="entry name" value="UNNAMED PRODUCT-RELATED"/>
    <property type="match status" value="1"/>
</dbReference>
<keyword evidence="2" id="KW-0378">Hydrolase</keyword>
<sequence>MPVLLLLLLLLADEIELKTGGRLEGKIVSENDEEVKLRTSGGAVVTVKRSEIERIEYKETPEEEIERRLAALDPDDAAGRIALGDEAVRRRLNDLAVRIYREAGAREKLVALIEPEARRLLERARTLEAIESIVTHFPETESAGTAHLRLGRMHLDADNVGEAERWFRRLYEARPGHRDALKGLVAVYTLMEEWETVGALVEDAALDEEDRRLGRRAIELGRRKERLSAEEMAEWARICFAFGATQSGLARIEAAHRLDPKDAEIAGRLADLYVDLGRLSDALAALRKSGADDRLESLAWRVRYPGEWDAGALKSAEPLVNRAIDGEAVDLSGIDRRVVEAAVRFGRRFEPEPDAGRVLKRKVRADAAPKDDPEWEVDYLVRPPKNYDPLLRYPLLVGLHGSHGQGEFEVALWRRDVEKREEMFLLCPTAGRFGWGSSTWGHSNVMSPLRAVMARYNIDPDRVYVGGESMGGGGSFETVCRAPGVAAAISPRIGTFRILVTEDPHTGKQSRRPMNVENLRNTPVYWIAGAKDEKVPIEMVQVGVKRMRALDLELVYKEYPDGGHEWFPEENEPVLDWFATKTRPRYPEQVEIYSDDPFITRSWWIEVVEHGGVEIGKTPHVDMDGKLAEERPKLKPAAHVEARVTSSRNGFRISAKGVNTLRVYLHDEMVDFTKPITVTVNGKPHVFKDVKPDVAFMIQEVRRTGDRSRVYWAAIDIDMR</sequence>
<dbReference type="PROSITE" id="PS50005">
    <property type="entry name" value="TPR"/>
    <property type="match status" value="1"/>
</dbReference>
<evidence type="ECO:0000256" key="1">
    <source>
        <dbReference type="ARBA" id="ARBA00022729"/>
    </source>
</evidence>
<dbReference type="Pfam" id="PF14559">
    <property type="entry name" value="TPR_19"/>
    <property type="match status" value="1"/>
</dbReference>
<dbReference type="PANTHER" id="PTHR43037:SF5">
    <property type="entry name" value="FERULOYL ESTERASE"/>
    <property type="match status" value="1"/>
</dbReference>
<evidence type="ECO:0000256" key="3">
    <source>
        <dbReference type="PROSITE-ProRule" id="PRU00339"/>
    </source>
</evidence>
<name>A0A1F6D3M8_HANXR</name>
<dbReference type="SUPFAM" id="SSF53474">
    <property type="entry name" value="alpha/beta-Hydrolases"/>
    <property type="match status" value="1"/>
</dbReference>
<dbReference type="Gene3D" id="1.25.40.10">
    <property type="entry name" value="Tetratricopeptide repeat domain"/>
    <property type="match status" value="2"/>
</dbReference>
<evidence type="ECO:0000256" key="2">
    <source>
        <dbReference type="ARBA" id="ARBA00022801"/>
    </source>
</evidence>
<evidence type="ECO:0000313" key="5">
    <source>
        <dbReference type="Proteomes" id="UP000178606"/>
    </source>
</evidence>
<dbReference type="InterPro" id="IPR019734">
    <property type="entry name" value="TPR_rpt"/>
</dbReference>
<comment type="caution">
    <text evidence="4">The sequence shown here is derived from an EMBL/GenBank/DDBJ whole genome shotgun (WGS) entry which is preliminary data.</text>
</comment>
<dbReference type="InterPro" id="IPR050955">
    <property type="entry name" value="Plant_Biomass_Hydrol_Est"/>
</dbReference>
<dbReference type="InterPro" id="IPR029058">
    <property type="entry name" value="AB_hydrolase_fold"/>
</dbReference>
<dbReference type="Proteomes" id="UP000178606">
    <property type="component" value="Unassembled WGS sequence"/>
</dbReference>
<evidence type="ECO:0000313" key="4">
    <source>
        <dbReference type="EMBL" id="OGG56044.1"/>
    </source>
</evidence>
<protein>
    <recommendedName>
        <fullName evidence="6">Peptidase S9 prolyl oligopeptidase catalytic domain-containing protein</fullName>
    </recommendedName>
</protein>
<dbReference type="Gene3D" id="3.40.50.1820">
    <property type="entry name" value="alpha/beta hydrolase"/>
    <property type="match status" value="1"/>
</dbReference>
<dbReference type="EMBL" id="MFKF01000051">
    <property type="protein sequence ID" value="OGG56044.1"/>
    <property type="molecule type" value="Genomic_DNA"/>
</dbReference>
<evidence type="ECO:0008006" key="6">
    <source>
        <dbReference type="Google" id="ProtNLM"/>
    </source>
</evidence>
<feature type="repeat" description="TPR" evidence="3">
    <location>
        <begin position="144"/>
        <end position="177"/>
    </location>
</feature>
<dbReference type="GO" id="GO:0016787">
    <property type="term" value="F:hydrolase activity"/>
    <property type="evidence" value="ECO:0007669"/>
    <property type="project" value="UniProtKB-KW"/>
</dbReference>
<proteinExistence type="predicted"/>
<accession>A0A1F6D3M8</accession>
<dbReference type="AlphaFoldDB" id="A0A1F6D3M8"/>
<gene>
    <name evidence="4" type="ORF">A3F84_15845</name>
</gene>
<dbReference type="SUPFAM" id="SSF48452">
    <property type="entry name" value="TPR-like"/>
    <property type="match status" value="1"/>
</dbReference>
<keyword evidence="1" id="KW-0732">Signal</keyword>
<reference evidence="4 5" key="1">
    <citation type="journal article" date="2016" name="Nat. Commun.">
        <title>Thousands of microbial genomes shed light on interconnected biogeochemical processes in an aquifer system.</title>
        <authorList>
            <person name="Anantharaman K."/>
            <person name="Brown C.T."/>
            <person name="Hug L.A."/>
            <person name="Sharon I."/>
            <person name="Castelle C.J."/>
            <person name="Probst A.J."/>
            <person name="Thomas B.C."/>
            <person name="Singh A."/>
            <person name="Wilkins M.J."/>
            <person name="Karaoz U."/>
            <person name="Brodie E.L."/>
            <person name="Williams K.H."/>
            <person name="Hubbard S.S."/>
            <person name="Banfield J.F."/>
        </authorList>
    </citation>
    <scope>NUCLEOTIDE SEQUENCE [LARGE SCALE GENOMIC DNA]</scope>
    <source>
        <strain evidence="5">RIFCSPLOWO2_12_FULL_64_10</strain>
    </source>
</reference>
<organism evidence="4 5">
    <name type="scientific">Handelsmanbacteria sp. (strain RIFCSPLOWO2_12_FULL_64_10)</name>
    <dbReference type="NCBI Taxonomy" id="1817868"/>
    <lineage>
        <taxon>Bacteria</taxon>
        <taxon>Candidatus Handelsmaniibacteriota</taxon>
    </lineage>
</organism>
<dbReference type="InterPro" id="IPR011990">
    <property type="entry name" value="TPR-like_helical_dom_sf"/>
</dbReference>
<keyword evidence="3" id="KW-0802">TPR repeat</keyword>